<gene>
    <name evidence="2" type="ORF">SETIT_3G027100v2</name>
</gene>
<reference evidence="2" key="1">
    <citation type="journal article" date="2012" name="Nat. Biotechnol.">
        <title>Reference genome sequence of the model plant Setaria.</title>
        <authorList>
            <person name="Bennetzen J.L."/>
            <person name="Schmutz J."/>
            <person name="Wang H."/>
            <person name="Percifield R."/>
            <person name="Hawkins J."/>
            <person name="Pontaroli A.C."/>
            <person name="Estep M."/>
            <person name="Feng L."/>
            <person name="Vaughn J.N."/>
            <person name="Grimwood J."/>
            <person name="Jenkins J."/>
            <person name="Barry K."/>
            <person name="Lindquist E."/>
            <person name="Hellsten U."/>
            <person name="Deshpande S."/>
            <person name="Wang X."/>
            <person name="Wu X."/>
            <person name="Mitros T."/>
            <person name="Triplett J."/>
            <person name="Yang X."/>
            <person name="Ye C.Y."/>
            <person name="Mauro-Herrera M."/>
            <person name="Wang L."/>
            <person name="Li P."/>
            <person name="Sharma M."/>
            <person name="Sharma R."/>
            <person name="Ronald P.C."/>
            <person name="Panaud O."/>
            <person name="Kellogg E.A."/>
            <person name="Brutnell T.P."/>
            <person name="Doust A.N."/>
            <person name="Tuskan G.A."/>
            <person name="Rokhsar D."/>
            <person name="Devos K.M."/>
        </authorList>
    </citation>
    <scope>NUCLEOTIDE SEQUENCE [LARGE SCALE GENOMIC DNA]</scope>
    <source>
        <strain evidence="2">Yugu1</strain>
    </source>
</reference>
<evidence type="ECO:0000256" key="1">
    <source>
        <dbReference type="SAM" id="MobiDB-lite"/>
    </source>
</evidence>
<reference evidence="2" key="2">
    <citation type="submission" date="2015-07" db="EMBL/GenBank/DDBJ databases">
        <authorList>
            <person name="Noorani M."/>
        </authorList>
    </citation>
    <scope>NUCLEOTIDE SEQUENCE</scope>
    <source>
        <strain evidence="2">Yugu1</strain>
    </source>
</reference>
<dbReference type="OrthoDB" id="10475238at2759"/>
<evidence type="ECO:0000313" key="2">
    <source>
        <dbReference type="EMBL" id="RCV15040.1"/>
    </source>
</evidence>
<accession>A0A368QCP6</accession>
<feature type="region of interest" description="Disordered" evidence="1">
    <location>
        <begin position="111"/>
        <end position="132"/>
    </location>
</feature>
<dbReference type="EMBL" id="CM003530">
    <property type="protein sequence ID" value="RCV15040.1"/>
    <property type="molecule type" value="Genomic_DNA"/>
</dbReference>
<dbReference type="AlphaFoldDB" id="A0A368QCP6"/>
<organism evidence="2">
    <name type="scientific">Setaria italica</name>
    <name type="common">Foxtail millet</name>
    <name type="synonym">Panicum italicum</name>
    <dbReference type="NCBI Taxonomy" id="4555"/>
    <lineage>
        <taxon>Eukaryota</taxon>
        <taxon>Viridiplantae</taxon>
        <taxon>Streptophyta</taxon>
        <taxon>Embryophyta</taxon>
        <taxon>Tracheophyta</taxon>
        <taxon>Spermatophyta</taxon>
        <taxon>Magnoliopsida</taxon>
        <taxon>Liliopsida</taxon>
        <taxon>Poales</taxon>
        <taxon>Poaceae</taxon>
        <taxon>PACMAD clade</taxon>
        <taxon>Panicoideae</taxon>
        <taxon>Panicodae</taxon>
        <taxon>Paniceae</taxon>
        <taxon>Cenchrinae</taxon>
        <taxon>Setaria</taxon>
    </lineage>
</organism>
<proteinExistence type="predicted"/>
<feature type="region of interest" description="Disordered" evidence="1">
    <location>
        <begin position="1"/>
        <end position="24"/>
    </location>
</feature>
<protein>
    <submittedName>
        <fullName evidence="2">Uncharacterized protein</fullName>
    </submittedName>
</protein>
<name>A0A368QCP6_SETIT</name>
<sequence length="162" mass="17161">MAAEKGSPGPLADALETNASVDPGLVPTKRMKIEAAAAELVGGSNTGTEEVAQQRMTPAAAVGDSSSASPAVPVNTPPRLRFPPFPKTGKGKDVRNWSRECKRIREIAAKDPRLKLPTRRKPKDPGTTDAVLSSREKVVVRGVARSIVNISSSTHAICWLAE</sequence>
<feature type="region of interest" description="Disordered" evidence="1">
    <location>
        <begin position="49"/>
        <end position="98"/>
    </location>
</feature>
<dbReference type="STRING" id="4555.A0A368QCP6"/>